<dbReference type="InterPro" id="IPR015168">
    <property type="entry name" value="SsuA/THI5"/>
</dbReference>
<gene>
    <name evidence="2" type="ORF">KP78_37490</name>
</gene>
<sequence>MHSIGYLPLYAAIHKGYFEEEGLEVEIISATGGAHVTSVVSGDVLGNIGGPESNAMANVDSPDPIQSIVNVVNRANVYLMADSDLEVPESTDKEELAEFFDGKTIAAGRHGGSLNLLTRWLLIDVGLDPDKDVMFEEPADPAAVTSLVEIDKTQIANGAEPQIKEGMDKGIWDEPFYSFTDLGDYPYSVVSIKKSSIEEDPETVQAFVNAVIKGLNSINEDPALAMEIVEKEFPTANEKSMQAALDRAYEDELWSKDSFISEESVAKTMEVVEKTGIFTKGYEYGELVDMQFVE</sequence>
<reference evidence="2 3" key="1">
    <citation type="submission" date="2015-01" db="EMBL/GenBank/DDBJ databases">
        <title>Genome sequencing of Jeotgalibacillus soli.</title>
        <authorList>
            <person name="Goh K.M."/>
            <person name="Chan K.-G."/>
            <person name="Yaakop A.S."/>
            <person name="Ee R."/>
            <person name="Gan H.M."/>
            <person name="Chan C.S."/>
        </authorList>
    </citation>
    <scope>NUCLEOTIDE SEQUENCE [LARGE SCALE GENOMIC DNA]</scope>
    <source>
        <strain evidence="2 3">P9</strain>
    </source>
</reference>
<protein>
    <recommendedName>
        <fullName evidence="1">SsuA/THI5-like domain-containing protein</fullName>
    </recommendedName>
</protein>
<dbReference type="RefSeq" id="WP_084220143.1">
    <property type="nucleotide sequence ID" value="NZ_JXRP01000020.1"/>
</dbReference>
<dbReference type="InterPro" id="IPR027939">
    <property type="entry name" value="NMT1/THI5"/>
</dbReference>
<dbReference type="PANTHER" id="PTHR31528">
    <property type="entry name" value="4-AMINO-5-HYDROXYMETHYL-2-METHYLPYRIMIDINE PHOSPHATE SYNTHASE THI11-RELATED"/>
    <property type="match status" value="1"/>
</dbReference>
<dbReference type="Pfam" id="PF09084">
    <property type="entry name" value="NMT1"/>
    <property type="match status" value="1"/>
</dbReference>
<organism evidence="2 3">
    <name type="scientific">Jeotgalibacillus soli</name>
    <dbReference type="NCBI Taxonomy" id="889306"/>
    <lineage>
        <taxon>Bacteria</taxon>
        <taxon>Bacillati</taxon>
        <taxon>Bacillota</taxon>
        <taxon>Bacilli</taxon>
        <taxon>Bacillales</taxon>
        <taxon>Caryophanaceae</taxon>
        <taxon>Jeotgalibacillus</taxon>
    </lineage>
</organism>
<keyword evidence="3" id="KW-1185">Reference proteome</keyword>
<dbReference type="OrthoDB" id="9802202at2"/>
<dbReference type="EMBL" id="JXRP01000020">
    <property type="protein sequence ID" value="KIL43925.1"/>
    <property type="molecule type" value="Genomic_DNA"/>
</dbReference>
<accession>A0A0C2R0T7</accession>
<name>A0A0C2R0T7_9BACL</name>
<feature type="domain" description="SsuA/THI5-like" evidence="1">
    <location>
        <begin position="7"/>
        <end position="223"/>
    </location>
</feature>
<evidence type="ECO:0000313" key="2">
    <source>
        <dbReference type="EMBL" id="KIL43925.1"/>
    </source>
</evidence>
<dbReference type="PANTHER" id="PTHR31528:SF15">
    <property type="entry name" value="RIBOFLAVIN-BINDING PROTEIN RIBY"/>
    <property type="match status" value="1"/>
</dbReference>
<evidence type="ECO:0000259" key="1">
    <source>
        <dbReference type="Pfam" id="PF09084"/>
    </source>
</evidence>
<dbReference type="PATRIC" id="fig|889306.3.peg.3765"/>
<evidence type="ECO:0000313" key="3">
    <source>
        <dbReference type="Proteomes" id="UP000031938"/>
    </source>
</evidence>
<dbReference type="Proteomes" id="UP000031938">
    <property type="component" value="Unassembled WGS sequence"/>
</dbReference>
<dbReference type="GO" id="GO:0009228">
    <property type="term" value="P:thiamine biosynthetic process"/>
    <property type="evidence" value="ECO:0007669"/>
    <property type="project" value="InterPro"/>
</dbReference>
<comment type="caution">
    <text evidence="2">The sequence shown here is derived from an EMBL/GenBank/DDBJ whole genome shotgun (WGS) entry which is preliminary data.</text>
</comment>
<dbReference type="SUPFAM" id="SSF53850">
    <property type="entry name" value="Periplasmic binding protein-like II"/>
    <property type="match status" value="1"/>
</dbReference>
<proteinExistence type="predicted"/>
<dbReference type="Gene3D" id="3.40.190.10">
    <property type="entry name" value="Periplasmic binding protein-like II"/>
    <property type="match status" value="2"/>
</dbReference>
<dbReference type="STRING" id="889306.KP78_37490"/>
<dbReference type="AlphaFoldDB" id="A0A0C2R0T7"/>